<keyword evidence="1" id="KW-0175">Coiled coil</keyword>
<dbReference type="PANTHER" id="PTHR38765">
    <property type="entry name" value="DUF484 DOMAIN-CONTAINING PROTEIN"/>
    <property type="match status" value="1"/>
</dbReference>
<gene>
    <name evidence="2" type="ORF">JHT90_01395</name>
</gene>
<dbReference type="Gene3D" id="3.30.450.40">
    <property type="match status" value="1"/>
</dbReference>
<proteinExistence type="predicted"/>
<dbReference type="EMBL" id="CP067393">
    <property type="protein sequence ID" value="QQP85941.1"/>
    <property type="molecule type" value="Genomic_DNA"/>
</dbReference>
<reference evidence="2 3" key="1">
    <citation type="submission" date="2021-01" db="EMBL/GenBank/DDBJ databases">
        <title>Entomomonas sp. F2A isolated from a house cricket (Acheta domesticus).</title>
        <authorList>
            <person name="Spergser J."/>
            <person name="Busse H.-J."/>
        </authorList>
    </citation>
    <scope>NUCLEOTIDE SEQUENCE [LARGE SCALE GENOMIC DNA]</scope>
    <source>
        <strain evidence="2 3">F2A</strain>
    </source>
</reference>
<dbReference type="InterPro" id="IPR007435">
    <property type="entry name" value="DUF484"/>
</dbReference>
<evidence type="ECO:0000256" key="1">
    <source>
        <dbReference type="SAM" id="Coils"/>
    </source>
</evidence>
<feature type="coiled-coil region" evidence="1">
    <location>
        <begin position="50"/>
        <end position="94"/>
    </location>
</feature>
<dbReference type="Proteomes" id="UP000595278">
    <property type="component" value="Chromosome"/>
</dbReference>
<dbReference type="InterPro" id="IPR029016">
    <property type="entry name" value="GAF-like_dom_sf"/>
</dbReference>
<protein>
    <submittedName>
        <fullName evidence="2">DUF484 family protein</fullName>
    </submittedName>
</protein>
<keyword evidence="3" id="KW-1185">Reference proteome</keyword>
<dbReference type="AlphaFoldDB" id="A0A974RX66"/>
<dbReference type="Pfam" id="PF04340">
    <property type="entry name" value="DUF484"/>
    <property type="match status" value="1"/>
</dbReference>
<dbReference type="KEGG" id="eaz:JHT90_01395"/>
<accession>A0A974RX66</accession>
<evidence type="ECO:0000313" key="3">
    <source>
        <dbReference type="Proteomes" id="UP000595278"/>
    </source>
</evidence>
<name>A0A974RX66_9GAMM</name>
<organism evidence="2 3">
    <name type="scientific">Entomomonas asaccharolytica</name>
    <dbReference type="NCBI Taxonomy" id="2785331"/>
    <lineage>
        <taxon>Bacteria</taxon>
        <taxon>Pseudomonadati</taxon>
        <taxon>Pseudomonadota</taxon>
        <taxon>Gammaproteobacteria</taxon>
        <taxon>Pseudomonadales</taxon>
        <taxon>Pseudomonadaceae</taxon>
        <taxon>Entomomonas</taxon>
    </lineage>
</organism>
<dbReference type="RefSeq" id="WP_201093191.1">
    <property type="nucleotide sequence ID" value="NZ_CP067393.1"/>
</dbReference>
<dbReference type="SUPFAM" id="SSF55781">
    <property type="entry name" value="GAF domain-like"/>
    <property type="match status" value="1"/>
</dbReference>
<dbReference type="PANTHER" id="PTHR38765:SF1">
    <property type="entry name" value="DUF484 DOMAIN-CONTAINING PROTEIN"/>
    <property type="match status" value="1"/>
</dbReference>
<sequence length="226" mass="25952">MSQPTPSEQTSNELTAEAVAEYIRQHPDFFIKHDDVLQTIRIRHESGKAISLIEHQLNRLRSRNQDLQKQLNHLLEMARENDRLFEKARRLTLELLEATSLESLVATLEDSLRHDFKIEKISFILFSESTLPAGRFCKLEEAQTKLGSLINTDKITTGQFRDNALEFLFGNDHNVHSAALVPLRNNNTLGLLALGSSDQYRYQRETGTIFLQQISDILCRILPRLL</sequence>
<evidence type="ECO:0000313" key="2">
    <source>
        <dbReference type="EMBL" id="QQP85941.1"/>
    </source>
</evidence>